<dbReference type="GO" id="GO:0016020">
    <property type="term" value="C:membrane"/>
    <property type="evidence" value="ECO:0007669"/>
    <property type="project" value="InterPro"/>
</dbReference>
<keyword evidence="4" id="KW-0812">Transmembrane</keyword>
<feature type="domain" description="EamA" evidence="5">
    <location>
        <begin position="4"/>
        <end position="138"/>
    </location>
</feature>
<dbReference type="Proteomes" id="UP001289135">
    <property type="component" value="Unassembled WGS sequence"/>
</dbReference>
<dbReference type="InterPro" id="IPR000620">
    <property type="entry name" value="EamA_dom"/>
</dbReference>
<comment type="caution">
    <text evidence="6">The sequence shown here is derived from an EMBL/GenBank/DDBJ whole genome shotgun (WGS) entry which is preliminary data.</text>
</comment>
<evidence type="ECO:0000256" key="3">
    <source>
        <dbReference type="ARBA" id="ARBA00022970"/>
    </source>
</evidence>
<proteinExistence type="predicted"/>
<dbReference type="RefSeq" id="WP_322498346.1">
    <property type="nucleotide sequence ID" value="NZ_JARGYU010000001.1"/>
</dbReference>
<sequence>MNNIGEIFAIISGLLYASIGYFAVHLIKLGIDPLALTFWRFSLSALILMIFIKYIAENKLIVRKQLFNMLTKDSLLYCGSSFLYFYALEYIGSGLCMVIFFIYPVFVSIINYIFYGKKISRRYWYCLSIIIIGIFFLVDLHEIKMDITGIVLSILSSILYALYCINSTKTTSIPISATLIVCIGSALFSLLLIFSQQKSIFLPENNITEALLYISGLSLFGTVLPILLLLKSFKLISVERASLLSVSEPIFGVIIGFFFLGENLTSSNIIGIILIISAATIIIKFKE</sequence>
<feature type="domain" description="EamA" evidence="5">
    <location>
        <begin position="148"/>
        <end position="283"/>
    </location>
</feature>
<keyword evidence="7" id="KW-1185">Reference proteome</keyword>
<evidence type="ECO:0000256" key="1">
    <source>
        <dbReference type="ARBA" id="ARBA00004028"/>
    </source>
</evidence>
<dbReference type="InterPro" id="IPR037185">
    <property type="entry name" value="EmrE-like"/>
</dbReference>
<feature type="transmembrane region" description="Helical" evidence="4">
    <location>
        <begin position="147"/>
        <end position="165"/>
    </location>
</feature>
<evidence type="ECO:0000256" key="2">
    <source>
        <dbReference type="ARBA" id="ARBA00019341"/>
    </source>
</evidence>
<dbReference type="AlphaFoldDB" id="A0AAE4VJY8"/>
<dbReference type="Gene3D" id="1.10.3730.20">
    <property type="match status" value="1"/>
</dbReference>
<name>A0AAE4VJY8_9RICK</name>
<accession>A0AAE4VJY8</accession>
<feature type="transmembrane region" description="Helical" evidence="4">
    <location>
        <begin position="210"/>
        <end position="230"/>
    </location>
</feature>
<dbReference type="PANTHER" id="PTHR22911:SF137">
    <property type="entry name" value="SOLUTE CARRIER FAMILY 35 MEMBER G2-RELATED"/>
    <property type="match status" value="1"/>
</dbReference>
<organism evidence="6 7">
    <name type="scientific">Lyticum sinuosum</name>
    <dbReference type="NCBI Taxonomy" id="1332059"/>
    <lineage>
        <taxon>Bacteria</taxon>
        <taxon>Pseudomonadati</taxon>
        <taxon>Pseudomonadota</taxon>
        <taxon>Alphaproteobacteria</taxon>
        <taxon>Rickettsiales</taxon>
        <taxon>Lyticum</taxon>
    </lineage>
</organism>
<protein>
    <recommendedName>
        <fullName evidence="2">S-adenosylmethionine uptake transporter</fullName>
    </recommendedName>
</protein>
<reference evidence="6" key="1">
    <citation type="submission" date="2023-02" db="EMBL/GenBank/DDBJ databases">
        <title>Host association and intracellularity evolved multiple times independently in the Rickettsiales.</title>
        <authorList>
            <person name="Castelli M."/>
            <person name="Nardi T."/>
            <person name="Gammuto L."/>
            <person name="Bellinzona G."/>
            <person name="Sabaneyeva E."/>
            <person name="Potekhin A."/>
            <person name="Serra V."/>
            <person name="Petroni G."/>
            <person name="Sassera D."/>
        </authorList>
    </citation>
    <scope>NUCLEOTIDE SEQUENCE</scope>
    <source>
        <strain evidence="6">USBL-36I1</strain>
    </source>
</reference>
<evidence type="ECO:0000256" key="4">
    <source>
        <dbReference type="SAM" id="Phobius"/>
    </source>
</evidence>
<evidence type="ECO:0000313" key="6">
    <source>
        <dbReference type="EMBL" id="MDZ5760910.1"/>
    </source>
</evidence>
<comment type="function">
    <text evidence="1">Transports S-adenosylmethionine.</text>
</comment>
<keyword evidence="3" id="KW-0029">Amino-acid transport</keyword>
<feature type="transmembrane region" description="Helical" evidence="4">
    <location>
        <begin position="266"/>
        <end position="285"/>
    </location>
</feature>
<dbReference type="EMBL" id="JARGYU010000001">
    <property type="protein sequence ID" value="MDZ5760910.1"/>
    <property type="molecule type" value="Genomic_DNA"/>
</dbReference>
<feature type="transmembrane region" description="Helical" evidence="4">
    <location>
        <begin position="242"/>
        <end position="260"/>
    </location>
</feature>
<dbReference type="SUPFAM" id="SSF103481">
    <property type="entry name" value="Multidrug resistance efflux transporter EmrE"/>
    <property type="match status" value="2"/>
</dbReference>
<evidence type="ECO:0000259" key="5">
    <source>
        <dbReference type="Pfam" id="PF00892"/>
    </source>
</evidence>
<feature type="transmembrane region" description="Helical" evidence="4">
    <location>
        <begin position="91"/>
        <end position="115"/>
    </location>
</feature>
<keyword evidence="4" id="KW-1133">Transmembrane helix</keyword>
<dbReference type="PANTHER" id="PTHR22911">
    <property type="entry name" value="ACYL-MALONYL CONDENSING ENZYME-RELATED"/>
    <property type="match status" value="1"/>
</dbReference>
<feature type="transmembrane region" description="Helical" evidence="4">
    <location>
        <begin position="177"/>
        <end position="195"/>
    </location>
</feature>
<feature type="transmembrane region" description="Helical" evidence="4">
    <location>
        <begin position="7"/>
        <end position="27"/>
    </location>
</feature>
<gene>
    <name evidence="6" type="ORF">Lyticum_00066</name>
</gene>
<evidence type="ECO:0000313" key="7">
    <source>
        <dbReference type="Proteomes" id="UP001289135"/>
    </source>
</evidence>
<feature type="transmembrane region" description="Helical" evidence="4">
    <location>
        <begin position="122"/>
        <end position="141"/>
    </location>
</feature>
<keyword evidence="4" id="KW-0472">Membrane</keyword>
<feature type="transmembrane region" description="Helical" evidence="4">
    <location>
        <begin position="33"/>
        <end position="54"/>
    </location>
</feature>
<dbReference type="Pfam" id="PF00892">
    <property type="entry name" value="EamA"/>
    <property type="match status" value="2"/>
</dbReference>
<keyword evidence="3" id="KW-0813">Transport</keyword>